<sequence length="161" mass="17976">MWDPACTRRLHLPPLPAAATPQHIPACLSSSSNATAPKARPSPLGIQLAFNNSAFLGLEQQQQQCDTPQNNDHNPPPPPWSRQPSRGLGQRLWSIWIALQLPRYRRPNTCVSGRWRRLDGQWDACQAGGTIRSPLSSRGNWTLGDHPLFPMDPRHWDSGIP</sequence>
<feature type="region of interest" description="Disordered" evidence="1">
    <location>
        <begin position="58"/>
        <end position="85"/>
    </location>
</feature>
<evidence type="ECO:0000313" key="3">
    <source>
        <dbReference type="Proteomes" id="UP000521872"/>
    </source>
</evidence>
<proteinExistence type="predicted"/>
<dbReference type="AlphaFoldDB" id="A0A8H4VKV0"/>
<name>A0A8H4VKV0_9AGAR</name>
<reference evidence="2 3" key="1">
    <citation type="submission" date="2019-12" db="EMBL/GenBank/DDBJ databases">
        <authorList>
            <person name="Floudas D."/>
            <person name="Bentzer J."/>
            <person name="Ahren D."/>
            <person name="Johansson T."/>
            <person name="Persson P."/>
            <person name="Tunlid A."/>
        </authorList>
    </citation>
    <scope>NUCLEOTIDE SEQUENCE [LARGE SCALE GENOMIC DNA]</scope>
    <source>
        <strain evidence="2 3">CBS 102.39</strain>
    </source>
</reference>
<comment type="caution">
    <text evidence="2">The sequence shown here is derived from an EMBL/GenBank/DDBJ whole genome shotgun (WGS) entry which is preliminary data.</text>
</comment>
<dbReference type="EMBL" id="JAACJL010000046">
    <property type="protein sequence ID" value="KAF4613317.1"/>
    <property type="molecule type" value="Genomic_DNA"/>
</dbReference>
<dbReference type="Proteomes" id="UP000521872">
    <property type="component" value="Unassembled WGS sequence"/>
</dbReference>
<evidence type="ECO:0000313" key="2">
    <source>
        <dbReference type="EMBL" id="KAF4613317.1"/>
    </source>
</evidence>
<accession>A0A8H4VKV0</accession>
<gene>
    <name evidence="2" type="ORF">D9613_011071</name>
</gene>
<organism evidence="2 3">
    <name type="scientific">Agrocybe pediades</name>
    <dbReference type="NCBI Taxonomy" id="84607"/>
    <lineage>
        <taxon>Eukaryota</taxon>
        <taxon>Fungi</taxon>
        <taxon>Dikarya</taxon>
        <taxon>Basidiomycota</taxon>
        <taxon>Agaricomycotina</taxon>
        <taxon>Agaricomycetes</taxon>
        <taxon>Agaricomycetidae</taxon>
        <taxon>Agaricales</taxon>
        <taxon>Agaricineae</taxon>
        <taxon>Strophariaceae</taxon>
        <taxon>Agrocybe</taxon>
    </lineage>
</organism>
<protein>
    <submittedName>
        <fullName evidence="2">Uncharacterized protein</fullName>
    </submittedName>
</protein>
<keyword evidence="3" id="KW-1185">Reference proteome</keyword>
<evidence type="ECO:0000256" key="1">
    <source>
        <dbReference type="SAM" id="MobiDB-lite"/>
    </source>
</evidence>